<dbReference type="EMBL" id="JADGJD010000662">
    <property type="protein sequence ID" value="KAJ3049319.1"/>
    <property type="molecule type" value="Genomic_DNA"/>
</dbReference>
<evidence type="ECO:0000313" key="2">
    <source>
        <dbReference type="EMBL" id="KAJ3049319.1"/>
    </source>
</evidence>
<feature type="compositionally biased region" description="Low complexity" evidence="1">
    <location>
        <begin position="36"/>
        <end position="48"/>
    </location>
</feature>
<keyword evidence="3" id="KW-1185">Reference proteome</keyword>
<feature type="region of interest" description="Disordered" evidence="1">
    <location>
        <begin position="1"/>
        <end position="128"/>
    </location>
</feature>
<accession>A0AAD5SGL5</accession>
<gene>
    <name evidence="2" type="ORF">HK097_009685</name>
</gene>
<feature type="region of interest" description="Disordered" evidence="1">
    <location>
        <begin position="179"/>
        <end position="211"/>
    </location>
</feature>
<feature type="compositionally biased region" description="Polar residues" evidence="1">
    <location>
        <begin position="49"/>
        <end position="71"/>
    </location>
</feature>
<reference evidence="2" key="1">
    <citation type="submission" date="2020-05" db="EMBL/GenBank/DDBJ databases">
        <title>Phylogenomic resolution of chytrid fungi.</title>
        <authorList>
            <person name="Stajich J.E."/>
            <person name="Amses K."/>
            <person name="Simmons R."/>
            <person name="Seto K."/>
            <person name="Myers J."/>
            <person name="Bonds A."/>
            <person name="Quandt C.A."/>
            <person name="Barry K."/>
            <person name="Liu P."/>
            <person name="Grigoriev I."/>
            <person name="Longcore J.E."/>
            <person name="James T.Y."/>
        </authorList>
    </citation>
    <scope>NUCLEOTIDE SEQUENCE</scope>
    <source>
        <strain evidence="2">JEL0318</strain>
    </source>
</reference>
<comment type="caution">
    <text evidence="2">The sequence shown here is derived from an EMBL/GenBank/DDBJ whole genome shotgun (WGS) entry which is preliminary data.</text>
</comment>
<evidence type="ECO:0000256" key="1">
    <source>
        <dbReference type="SAM" id="MobiDB-lite"/>
    </source>
</evidence>
<sequence length="286" mass="31630">MYIHSYKPPAAAAQAPQPQPTTPPQPAPPSTPPRPSSSRPRTATTPQSIRPTPQTPLPLSSQPTSTINLQNPSPPYTEATSTYTTSSAILPQTRSNIPSNPSSRPTSSSTPYHPTQNNQEVPYNPYTSLEDTFDYSLLESESQTEAPTNHPQGNVIFETQQIAPAPGQTWFQLAVLEGRGRSAGDGGGEGELEGEEGHEIRPRSGKPDPTDGIVVLRDWPKKRFSQKWTRNGPNPGERRMKYEDFLQGELEERLVYIFGRDVYDTAIRAVQHVIAERRKSFDESEV</sequence>
<proteinExistence type="predicted"/>
<protein>
    <submittedName>
        <fullName evidence="2">Uncharacterized protein</fullName>
    </submittedName>
</protein>
<dbReference type="AlphaFoldDB" id="A0AAD5SGL5"/>
<feature type="compositionally biased region" description="Polar residues" evidence="1">
    <location>
        <begin position="112"/>
        <end position="128"/>
    </location>
</feature>
<evidence type="ECO:0000313" key="3">
    <source>
        <dbReference type="Proteomes" id="UP001212841"/>
    </source>
</evidence>
<feature type="compositionally biased region" description="Pro residues" evidence="1">
    <location>
        <begin position="17"/>
        <end position="35"/>
    </location>
</feature>
<feature type="compositionally biased region" description="Low complexity" evidence="1">
    <location>
        <begin position="76"/>
        <end position="111"/>
    </location>
</feature>
<dbReference type="Proteomes" id="UP001212841">
    <property type="component" value="Unassembled WGS sequence"/>
</dbReference>
<name>A0AAD5SGL5_9FUNG</name>
<feature type="compositionally biased region" description="Basic and acidic residues" evidence="1">
    <location>
        <begin position="195"/>
        <end position="209"/>
    </location>
</feature>
<organism evidence="2 3">
    <name type="scientific">Rhizophlyctis rosea</name>
    <dbReference type="NCBI Taxonomy" id="64517"/>
    <lineage>
        <taxon>Eukaryota</taxon>
        <taxon>Fungi</taxon>
        <taxon>Fungi incertae sedis</taxon>
        <taxon>Chytridiomycota</taxon>
        <taxon>Chytridiomycota incertae sedis</taxon>
        <taxon>Chytridiomycetes</taxon>
        <taxon>Rhizophlyctidales</taxon>
        <taxon>Rhizophlyctidaceae</taxon>
        <taxon>Rhizophlyctis</taxon>
    </lineage>
</organism>